<sequence length="249" mass="28404">MRIKCLYSLWALVLFWALIFALLIPAYTVYLIAFLFTKYPQDAFQIFPRYIFKLYFKIVPKINLILDIPDELPMGAVYVATHQSSIDYPILGSFIPKYLSLTNVNVTWIPIASTSAKLIGIRYLNSSDLGAVAKSYEELQKQLNEGRNVIIFPEGTRHQAGEELGKFKKVAFRLALNTSSPIIPIVIEGSGKVLAKGDPCYKTLKQTDVHVKMLKPIDPKNFKGERELLKYTQKLLQDKKDEMCEILYS</sequence>
<dbReference type="PANTHER" id="PTHR10434:SF66">
    <property type="entry name" value="PHOSPHOLIPID_GLYCEROL ACYLTRANSFERASE DOMAIN-CONTAINING PROTEIN"/>
    <property type="match status" value="1"/>
</dbReference>
<feature type="domain" description="Phospholipid/glycerol acyltransferase" evidence="5">
    <location>
        <begin position="76"/>
        <end position="190"/>
    </location>
</feature>
<evidence type="ECO:0000256" key="4">
    <source>
        <dbReference type="SAM" id="Phobius"/>
    </source>
</evidence>
<dbReference type="Pfam" id="PF01553">
    <property type="entry name" value="Acyltransferase"/>
    <property type="match status" value="1"/>
</dbReference>
<reference evidence="6 7" key="1">
    <citation type="submission" date="2019-09" db="EMBL/GenBank/DDBJ databases">
        <title>Sulfurimonas gotlandica sp. nov., a chemoautotrophic and psychrotolerant epsilonproteobacterium isolated from a pelagic redoxcline, and an emended description of the genus Sulfurimonas.</title>
        <authorList>
            <person name="Wang S."/>
            <person name="Jiang L."/>
            <person name="Shao S."/>
        </authorList>
    </citation>
    <scope>NUCLEOTIDE SEQUENCE [LARGE SCALE GENOMIC DNA]</scope>
    <source>
        <strain evidence="6 7">GYSZ_1</strain>
    </source>
</reference>
<feature type="transmembrane region" description="Helical" evidence="4">
    <location>
        <begin position="12"/>
        <end position="36"/>
    </location>
</feature>
<dbReference type="SMART" id="SM00563">
    <property type="entry name" value="PlsC"/>
    <property type="match status" value="1"/>
</dbReference>
<dbReference type="Proteomes" id="UP000326944">
    <property type="component" value="Chromosome"/>
</dbReference>
<evidence type="ECO:0000259" key="5">
    <source>
        <dbReference type="SMART" id="SM00563"/>
    </source>
</evidence>
<accession>A0A5P8P3D2</accession>
<keyword evidence="4" id="KW-1133">Transmembrane helix</keyword>
<dbReference type="GO" id="GO:0006654">
    <property type="term" value="P:phosphatidic acid biosynthetic process"/>
    <property type="evidence" value="ECO:0007669"/>
    <property type="project" value="TreeGrafter"/>
</dbReference>
<dbReference type="PANTHER" id="PTHR10434">
    <property type="entry name" value="1-ACYL-SN-GLYCEROL-3-PHOSPHATE ACYLTRANSFERASE"/>
    <property type="match status" value="1"/>
</dbReference>
<comment type="pathway">
    <text evidence="1">Lipid metabolism.</text>
</comment>
<keyword evidence="3 6" id="KW-0012">Acyltransferase</keyword>
<proteinExistence type="predicted"/>
<keyword evidence="2 6" id="KW-0808">Transferase</keyword>
<dbReference type="CDD" id="cd07989">
    <property type="entry name" value="LPLAT_AGPAT-like"/>
    <property type="match status" value="1"/>
</dbReference>
<dbReference type="AlphaFoldDB" id="A0A5P8P3D2"/>
<keyword evidence="4" id="KW-0812">Transmembrane</keyword>
<gene>
    <name evidence="6" type="ORF">FJR48_10870</name>
</gene>
<evidence type="ECO:0000256" key="1">
    <source>
        <dbReference type="ARBA" id="ARBA00005189"/>
    </source>
</evidence>
<dbReference type="InterPro" id="IPR002123">
    <property type="entry name" value="Plipid/glycerol_acylTrfase"/>
</dbReference>
<dbReference type="KEGG" id="sulg:FJR48_10870"/>
<dbReference type="EMBL" id="CP043617">
    <property type="protein sequence ID" value="QFR50204.1"/>
    <property type="molecule type" value="Genomic_DNA"/>
</dbReference>
<protein>
    <submittedName>
        <fullName evidence="6">1-acyl-sn-glycerol-3-phosphate acyltransferase</fullName>
    </submittedName>
</protein>
<keyword evidence="4" id="KW-0472">Membrane</keyword>
<keyword evidence="7" id="KW-1185">Reference proteome</keyword>
<dbReference type="RefSeq" id="WP_152308152.1">
    <property type="nucleotide sequence ID" value="NZ_CP043617.1"/>
</dbReference>
<evidence type="ECO:0000256" key="3">
    <source>
        <dbReference type="ARBA" id="ARBA00023315"/>
    </source>
</evidence>
<organism evidence="6 7">
    <name type="scientific">Sulfurimonas lithotrophica</name>
    <dbReference type="NCBI Taxonomy" id="2590022"/>
    <lineage>
        <taxon>Bacteria</taxon>
        <taxon>Pseudomonadati</taxon>
        <taxon>Campylobacterota</taxon>
        <taxon>Epsilonproteobacteria</taxon>
        <taxon>Campylobacterales</taxon>
        <taxon>Sulfurimonadaceae</taxon>
        <taxon>Sulfurimonas</taxon>
    </lineage>
</organism>
<dbReference type="OrthoDB" id="9812274at2"/>
<evidence type="ECO:0000256" key="2">
    <source>
        <dbReference type="ARBA" id="ARBA00022679"/>
    </source>
</evidence>
<evidence type="ECO:0000313" key="7">
    <source>
        <dbReference type="Proteomes" id="UP000326944"/>
    </source>
</evidence>
<evidence type="ECO:0000313" key="6">
    <source>
        <dbReference type="EMBL" id="QFR50204.1"/>
    </source>
</evidence>
<name>A0A5P8P3D2_9BACT</name>
<dbReference type="GO" id="GO:0003841">
    <property type="term" value="F:1-acylglycerol-3-phosphate O-acyltransferase activity"/>
    <property type="evidence" value="ECO:0007669"/>
    <property type="project" value="TreeGrafter"/>
</dbReference>
<dbReference type="SUPFAM" id="SSF69593">
    <property type="entry name" value="Glycerol-3-phosphate (1)-acyltransferase"/>
    <property type="match status" value="1"/>
</dbReference>